<dbReference type="Pfam" id="PF14036">
    <property type="entry name" value="YlaH"/>
    <property type="match status" value="1"/>
</dbReference>
<evidence type="ECO:0000313" key="2">
    <source>
        <dbReference type="EMBL" id="SEN07813.1"/>
    </source>
</evidence>
<keyword evidence="3" id="KW-1185">Reference proteome</keyword>
<reference evidence="2 3" key="1">
    <citation type="submission" date="2016-10" db="EMBL/GenBank/DDBJ databases">
        <authorList>
            <person name="de Groot N.N."/>
        </authorList>
    </citation>
    <scope>NUCLEOTIDE SEQUENCE [LARGE SCALE GENOMIC DNA]</scope>
    <source>
        <strain evidence="2 3">DSM 46701</strain>
    </source>
</reference>
<keyword evidence="1" id="KW-1133">Transmembrane helix</keyword>
<protein>
    <submittedName>
        <fullName evidence="2">YlaH-like protein</fullName>
    </submittedName>
</protein>
<evidence type="ECO:0000313" key="3">
    <source>
        <dbReference type="Proteomes" id="UP000199695"/>
    </source>
</evidence>
<accession>A0A1H8DKP9</accession>
<dbReference type="EMBL" id="FOCQ01000005">
    <property type="protein sequence ID" value="SEN07813.1"/>
    <property type="molecule type" value="Genomic_DNA"/>
</dbReference>
<keyword evidence="1" id="KW-0812">Transmembrane</keyword>
<feature type="transmembrane region" description="Helical" evidence="1">
    <location>
        <begin position="12"/>
        <end position="31"/>
    </location>
</feature>
<evidence type="ECO:0000256" key="1">
    <source>
        <dbReference type="SAM" id="Phobius"/>
    </source>
</evidence>
<dbReference type="AlphaFoldDB" id="A0A1H8DKP9"/>
<proteinExistence type="predicted"/>
<dbReference type="RefSeq" id="WP_244527479.1">
    <property type="nucleotide sequence ID" value="NZ_FOCQ01000005.1"/>
</dbReference>
<sequence>MLGALQVWLDGLHPLAIYLIILVLTGIIYKTAFARKLPPLKSLVVYLVLALGCLLLTLFHYMRFPMIPALFFTVILIVVTRVRLYLSKSKQEKTE</sequence>
<dbReference type="STRING" id="1173111.SAMN05444955_105233"/>
<dbReference type="InterPro" id="IPR025620">
    <property type="entry name" value="YlaH"/>
</dbReference>
<keyword evidence="1" id="KW-0472">Membrane</keyword>
<name>A0A1H8DKP9_9BACL</name>
<feature type="transmembrane region" description="Helical" evidence="1">
    <location>
        <begin position="67"/>
        <end position="86"/>
    </location>
</feature>
<organism evidence="2 3">
    <name type="scientific">Lihuaxuella thermophila</name>
    <dbReference type="NCBI Taxonomy" id="1173111"/>
    <lineage>
        <taxon>Bacteria</taxon>
        <taxon>Bacillati</taxon>
        <taxon>Bacillota</taxon>
        <taxon>Bacilli</taxon>
        <taxon>Bacillales</taxon>
        <taxon>Thermoactinomycetaceae</taxon>
        <taxon>Lihuaxuella</taxon>
    </lineage>
</organism>
<feature type="transmembrane region" description="Helical" evidence="1">
    <location>
        <begin position="43"/>
        <end position="61"/>
    </location>
</feature>
<dbReference type="Proteomes" id="UP000199695">
    <property type="component" value="Unassembled WGS sequence"/>
</dbReference>
<gene>
    <name evidence="2" type="ORF">SAMN05444955_105233</name>
</gene>